<name>A0A6J4Q1B5_9ACTN</name>
<proteinExistence type="predicted"/>
<dbReference type="EMBL" id="CADCVD010000027">
    <property type="protein sequence ID" value="CAA9431694.1"/>
    <property type="molecule type" value="Genomic_DNA"/>
</dbReference>
<accession>A0A6J4Q1B5</accession>
<evidence type="ECO:0000313" key="1">
    <source>
        <dbReference type="EMBL" id="CAA9431694.1"/>
    </source>
</evidence>
<sequence length="60" mass="6411">MIEALEDSRSLSSRPVAEQGYGKIGMLLAYGGTKRGSQAPFIRSRALLLRTGASRRTATG</sequence>
<dbReference type="AlphaFoldDB" id="A0A6J4Q1B5"/>
<gene>
    <name evidence="1" type="ORF">AVDCRST_MAG37-651</name>
</gene>
<organism evidence="1">
    <name type="scientific">uncultured Rubrobacteraceae bacterium</name>
    <dbReference type="NCBI Taxonomy" id="349277"/>
    <lineage>
        <taxon>Bacteria</taxon>
        <taxon>Bacillati</taxon>
        <taxon>Actinomycetota</taxon>
        <taxon>Rubrobacteria</taxon>
        <taxon>Rubrobacterales</taxon>
        <taxon>Rubrobacteraceae</taxon>
        <taxon>environmental samples</taxon>
    </lineage>
</organism>
<reference evidence="1" key="1">
    <citation type="submission" date="2020-02" db="EMBL/GenBank/DDBJ databases">
        <authorList>
            <person name="Meier V. D."/>
        </authorList>
    </citation>
    <scope>NUCLEOTIDE SEQUENCE</scope>
    <source>
        <strain evidence="1">AVDCRST_MAG37</strain>
    </source>
</reference>
<protein>
    <submittedName>
        <fullName evidence="1">Uncharacterized protein</fullName>
    </submittedName>
</protein>